<feature type="domain" description="HPt" evidence="2">
    <location>
        <begin position="1"/>
        <end position="92"/>
    </location>
</feature>
<name>A0AAX4HM99_9BACT</name>
<dbReference type="PROSITE" id="PS50894">
    <property type="entry name" value="HPT"/>
    <property type="match status" value="1"/>
</dbReference>
<reference evidence="3 4" key="1">
    <citation type="submission" date="2023-11" db="EMBL/GenBank/DDBJ databases">
        <title>Peredibacter starrii A3.12.</title>
        <authorList>
            <person name="Mitchell R.J."/>
        </authorList>
    </citation>
    <scope>NUCLEOTIDE SEQUENCE [LARGE SCALE GENOMIC DNA]</scope>
    <source>
        <strain evidence="3 4">A3.12</strain>
    </source>
</reference>
<evidence type="ECO:0000313" key="3">
    <source>
        <dbReference type="EMBL" id="WPU64393.1"/>
    </source>
</evidence>
<dbReference type="Proteomes" id="UP001324634">
    <property type="component" value="Chromosome"/>
</dbReference>
<evidence type="ECO:0000313" key="4">
    <source>
        <dbReference type="Proteomes" id="UP001324634"/>
    </source>
</evidence>
<dbReference type="GO" id="GO:0000160">
    <property type="term" value="P:phosphorelay signal transduction system"/>
    <property type="evidence" value="ECO:0007669"/>
    <property type="project" value="InterPro"/>
</dbReference>
<gene>
    <name evidence="3" type="ORF">SOO65_17000</name>
</gene>
<dbReference type="EMBL" id="CP139487">
    <property type="protein sequence ID" value="WPU64393.1"/>
    <property type="molecule type" value="Genomic_DNA"/>
</dbReference>
<protein>
    <submittedName>
        <fullName evidence="3">Hpt domain-containing protein</fullName>
    </submittedName>
</protein>
<dbReference type="Gene3D" id="1.20.120.160">
    <property type="entry name" value="HPT domain"/>
    <property type="match status" value="1"/>
</dbReference>
<evidence type="ECO:0000259" key="2">
    <source>
        <dbReference type="PROSITE" id="PS50894"/>
    </source>
</evidence>
<proteinExistence type="predicted"/>
<dbReference type="Pfam" id="PF01627">
    <property type="entry name" value="Hpt"/>
    <property type="match status" value="1"/>
</dbReference>
<dbReference type="InterPro" id="IPR008207">
    <property type="entry name" value="Sig_transdc_His_kin_Hpt_dom"/>
</dbReference>
<organism evidence="3 4">
    <name type="scientific">Peredibacter starrii</name>
    <dbReference type="NCBI Taxonomy" id="28202"/>
    <lineage>
        <taxon>Bacteria</taxon>
        <taxon>Pseudomonadati</taxon>
        <taxon>Bdellovibrionota</taxon>
        <taxon>Bacteriovoracia</taxon>
        <taxon>Bacteriovoracales</taxon>
        <taxon>Bacteriovoracaceae</taxon>
        <taxon>Peredibacter</taxon>
    </lineage>
</organism>
<dbReference type="GO" id="GO:0004672">
    <property type="term" value="F:protein kinase activity"/>
    <property type="evidence" value="ECO:0007669"/>
    <property type="project" value="UniProtKB-ARBA"/>
</dbReference>
<dbReference type="AlphaFoldDB" id="A0AAX4HM99"/>
<feature type="modified residue" description="Phosphohistidine" evidence="1">
    <location>
        <position position="39"/>
    </location>
</feature>
<dbReference type="SUPFAM" id="SSF47226">
    <property type="entry name" value="Histidine-containing phosphotransfer domain, HPT domain"/>
    <property type="match status" value="1"/>
</dbReference>
<keyword evidence="1" id="KW-0597">Phosphoprotein</keyword>
<dbReference type="KEGG" id="psti:SOO65_17000"/>
<accession>A0AAX4HM99</accession>
<evidence type="ECO:0000256" key="1">
    <source>
        <dbReference type="PROSITE-ProRule" id="PRU00110"/>
    </source>
</evidence>
<sequence>MQVPVELKIKYLSRRIQDIEKLKVSLDQGDYTLAVKLGHQVKGNAVTFDVPQIAFIGLEIEKAAKKQDKERVKILVEKMESAIANAQSSIHA</sequence>
<dbReference type="InterPro" id="IPR036641">
    <property type="entry name" value="HPT_dom_sf"/>
</dbReference>
<dbReference type="RefSeq" id="WP_321393117.1">
    <property type="nucleotide sequence ID" value="NZ_CP139487.1"/>
</dbReference>
<keyword evidence="4" id="KW-1185">Reference proteome</keyword>